<dbReference type="InterPro" id="IPR003593">
    <property type="entry name" value="AAA+_ATPase"/>
</dbReference>
<proteinExistence type="inferred from homology"/>
<keyword evidence="3" id="KW-0472">Membrane</keyword>
<dbReference type="InterPro" id="IPR003439">
    <property type="entry name" value="ABC_transporter-like_ATP-bd"/>
</dbReference>
<dbReference type="SMART" id="SM00382">
    <property type="entry name" value="AAA"/>
    <property type="match status" value="1"/>
</dbReference>
<dbReference type="GO" id="GO:0016020">
    <property type="term" value="C:membrane"/>
    <property type="evidence" value="ECO:0007669"/>
    <property type="project" value="InterPro"/>
</dbReference>
<evidence type="ECO:0000259" key="6">
    <source>
        <dbReference type="PROSITE" id="PS50893"/>
    </source>
</evidence>
<dbReference type="PROSITE" id="PS51257">
    <property type="entry name" value="PROKAR_LIPOPROTEIN"/>
    <property type="match status" value="1"/>
</dbReference>
<dbReference type="PANTHER" id="PTHR46743">
    <property type="entry name" value="TEICHOIC ACIDS EXPORT ATP-BINDING PROTEIN TAGH"/>
    <property type="match status" value="1"/>
</dbReference>
<dbReference type="GO" id="GO:0005524">
    <property type="term" value="F:ATP binding"/>
    <property type="evidence" value="ECO:0007669"/>
    <property type="project" value="UniProtKB-KW"/>
</dbReference>
<dbReference type="InterPro" id="IPR050683">
    <property type="entry name" value="Bact_Polysacc_Export_ATP-bd"/>
</dbReference>
<reference evidence="8" key="1">
    <citation type="submission" date="2015-12" db="EMBL/GenBank/DDBJ databases">
        <title>FDA dAtabase for Regulatory Grade micrObial Sequences (FDA-ARGOS): Supporting development and validation of Infectious Disease Dx tests.</title>
        <authorList>
            <person name="Case J."/>
            <person name="Tallon L."/>
            <person name="Sadzewicz L."/>
            <person name="Sengamalay N."/>
            <person name="Ott S."/>
            <person name="Godinez A."/>
            <person name="Nagaraj S."/>
            <person name="Nadendla S."/>
            <person name="Sichtig H."/>
        </authorList>
    </citation>
    <scope>NUCLEOTIDE SEQUENCE [LARGE SCALE GENOMIC DNA]</scope>
    <source>
        <strain evidence="8">FDAARGOS_147</strain>
    </source>
</reference>
<dbReference type="Gene3D" id="3.40.50.300">
    <property type="entry name" value="P-loop containing nucleotide triphosphate hydrolases"/>
    <property type="match status" value="1"/>
</dbReference>
<evidence type="ECO:0000256" key="3">
    <source>
        <dbReference type="ARBA" id="ARBA00022475"/>
    </source>
</evidence>
<feature type="domain" description="ABC transporter" evidence="6">
    <location>
        <begin position="351"/>
        <end position="571"/>
    </location>
</feature>
<keyword evidence="3" id="KW-1003">Cell membrane</keyword>
<keyword evidence="5" id="KW-0067">ATP-binding</keyword>
<dbReference type="SUPFAM" id="SSF52540">
    <property type="entry name" value="P-loop containing nucleoside triphosphate hydrolases"/>
    <property type="match status" value="1"/>
</dbReference>
<evidence type="ECO:0000256" key="4">
    <source>
        <dbReference type="ARBA" id="ARBA00022741"/>
    </source>
</evidence>
<evidence type="ECO:0000313" key="8">
    <source>
        <dbReference type="Proteomes" id="UP000060602"/>
    </source>
</evidence>
<gene>
    <name evidence="7" type="ORF">AL504_20145</name>
</gene>
<dbReference type="RefSeq" id="WP_081105114.1">
    <property type="nucleotide sequence ID" value="NZ_CP014060.2"/>
</dbReference>
<dbReference type="InterPro" id="IPR015860">
    <property type="entry name" value="ABC_transpr_TagH-like"/>
</dbReference>
<dbReference type="GO" id="GO:0140359">
    <property type="term" value="F:ABC-type transporter activity"/>
    <property type="evidence" value="ECO:0007669"/>
    <property type="project" value="InterPro"/>
</dbReference>
<evidence type="ECO:0000256" key="1">
    <source>
        <dbReference type="ARBA" id="ARBA00005417"/>
    </source>
</evidence>
<dbReference type="CDD" id="cd03220">
    <property type="entry name" value="ABC_KpsT_Wzt"/>
    <property type="match status" value="1"/>
</dbReference>
<dbReference type="Pfam" id="PF00005">
    <property type="entry name" value="ABC_tran"/>
    <property type="match status" value="1"/>
</dbReference>
<keyword evidence="2" id="KW-0813">Transport</keyword>
<organism evidence="7 8">
    <name type="scientific">Alcaligenes xylosoxydans xylosoxydans</name>
    <name type="common">Achromobacter xylosoxidans</name>
    <dbReference type="NCBI Taxonomy" id="85698"/>
    <lineage>
        <taxon>Bacteria</taxon>
        <taxon>Pseudomonadati</taxon>
        <taxon>Pseudomonadota</taxon>
        <taxon>Betaproteobacteria</taxon>
        <taxon>Burkholderiales</taxon>
        <taxon>Alcaligenaceae</taxon>
        <taxon>Achromobacter</taxon>
    </lineage>
</organism>
<dbReference type="PROSITE" id="PS50893">
    <property type="entry name" value="ABC_TRANSPORTER_2"/>
    <property type="match status" value="1"/>
</dbReference>
<dbReference type="Proteomes" id="UP000060602">
    <property type="component" value="Chromosome"/>
</dbReference>
<dbReference type="InterPro" id="IPR027417">
    <property type="entry name" value="P-loop_NTPase"/>
</dbReference>
<dbReference type="EMBL" id="CP014060">
    <property type="protein sequence ID" value="AMG38124.2"/>
    <property type="molecule type" value="Genomic_DNA"/>
</dbReference>
<sequence length="599" mass="65181">MSLESKVLPSSLHAILETADNGFFTTAVQACGNVPHAEALPVELLQALGDFDTEPALLDNYLQARAAEAGARRVFSTWAMPRGQEWLAHLTQDGNGTARPGPGIELVTLGAQKISLQYSNLPASGSYAVHFLASFPSNIGDNFYLALEGAKDSESIRFSNSNVSLVHDGVVFACNARVQKLYSLVVNGDCARLYVNGVLEKSKRRSGNRSFDRVVVRLLGDPGPDLGGYVHGLEIQHTPAATLNPFGEDRPLFATRAVELIDSGDTSRVYHLLKGVDEKWLSGIEDKILALLDTQLTKHGVQEWIYDTLLSWVSPERAAQWTRAHAGALPTPILSVNHLTAQFMLTPNKRFALSSLIKRSGRERFLVLDDVNFDVFPGDIVGIVGANGAGKSTLLKAVAGLLPIHKGEIILRAQHLLLSAGLGARNELTGRENIYLAGTFMGLSKAQLDKLFDEIWEFSELGPAIDKPFKYYSDGMKGRLVFSLATSVSPDLLMLDELLSAGDIKFQKKAADRMSQLIDRAKAVIIVTHSMPFVAQRCNKAVLISGGKMKAYGDPQEVISHYLNVLHMGDASSGTDFNPLDMAIQQQMQTSGFADTARH</sequence>
<dbReference type="PANTHER" id="PTHR46743:SF2">
    <property type="entry name" value="TEICHOIC ACIDS EXPORT ATP-BINDING PROTEIN TAGH"/>
    <property type="match status" value="1"/>
</dbReference>
<comment type="similarity">
    <text evidence="1">Belongs to the ABC transporter superfamily.</text>
</comment>
<protein>
    <recommendedName>
        <fullName evidence="6">ABC transporter domain-containing protein</fullName>
    </recommendedName>
</protein>
<evidence type="ECO:0000313" key="7">
    <source>
        <dbReference type="EMBL" id="AMG38124.2"/>
    </source>
</evidence>
<evidence type="ECO:0000256" key="2">
    <source>
        <dbReference type="ARBA" id="ARBA00022448"/>
    </source>
</evidence>
<evidence type="ECO:0000256" key="5">
    <source>
        <dbReference type="ARBA" id="ARBA00022840"/>
    </source>
</evidence>
<keyword evidence="4" id="KW-0547">Nucleotide-binding</keyword>
<dbReference type="GO" id="GO:0016887">
    <property type="term" value="F:ATP hydrolysis activity"/>
    <property type="evidence" value="ECO:0007669"/>
    <property type="project" value="InterPro"/>
</dbReference>
<accession>A0A0X8P1J0</accession>
<name>A0A0X8P1J0_ALCXX</name>
<dbReference type="AlphaFoldDB" id="A0A0X8P1J0"/>